<proteinExistence type="predicted"/>
<keyword evidence="2" id="KW-1185">Reference proteome</keyword>
<dbReference type="EMBL" id="AZDT01000011">
    <property type="protein sequence ID" value="KRK77022.1"/>
    <property type="molecule type" value="Genomic_DNA"/>
</dbReference>
<reference evidence="1 2" key="1">
    <citation type="journal article" date="2015" name="Genome Announc.">
        <title>Expanding the biotechnology potential of lactobacilli through comparative genomics of 213 strains and associated genera.</title>
        <authorList>
            <person name="Sun Z."/>
            <person name="Harris H.M."/>
            <person name="McCann A."/>
            <person name="Guo C."/>
            <person name="Argimon S."/>
            <person name="Zhang W."/>
            <person name="Yang X."/>
            <person name="Jeffery I.B."/>
            <person name="Cooney J.C."/>
            <person name="Kagawa T.F."/>
            <person name="Liu W."/>
            <person name="Song Y."/>
            <person name="Salvetti E."/>
            <person name="Wrobel A."/>
            <person name="Rasinkangas P."/>
            <person name="Parkhill J."/>
            <person name="Rea M.C."/>
            <person name="O'Sullivan O."/>
            <person name="Ritari J."/>
            <person name="Douillard F.P."/>
            <person name="Paul Ross R."/>
            <person name="Yang R."/>
            <person name="Briner A.E."/>
            <person name="Felis G.E."/>
            <person name="de Vos W.M."/>
            <person name="Barrangou R."/>
            <person name="Klaenhammer T.R."/>
            <person name="Caufield P.W."/>
            <person name="Cui Y."/>
            <person name="Zhang H."/>
            <person name="O'Toole P.W."/>
        </authorList>
    </citation>
    <scope>NUCLEOTIDE SEQUENCE [LARGE SCALE GENOMIC DNA]</scope>
    <source>
        <strain evidence="1 2">DSM 19117</strain>
    </source>
</reference>
<sequence>MALGATPVTYKPQFLAMNELSFLGSAIYTAADIKKAIHNITNLDNHFPEIVSVHYPLEQTQAAFERANTDKEAVKVVIDVND</sequence>
<dbReference type="AlphaFoldDB" id="A0A0R1K0P9"/>
<evidence type="ECO:0000313" key="2">
    <source>
        <dbReference type="Proteomes" id="UP000051162"/>
    </source>
</evidence>
<dbReference type="Proteomes" id="UP000051162">
    <property type="component" value="Unassembled WGS sequence"/>
</dbReference>
<comment type="caution">
    <text evidence="1">The sequence shown here is derived from an EMBL/GenBank/DDBJ whole genome shotgun (WGS) entry which is preliminary data.</text>
</comment>
<dbReference type="PATRIC" id="fig|1423773.3.peg.661"/>
<dbReference type="Gene3D" id="3.90.180.10">
    <property type="entry name" value="Medium-chain alcohol dehydrogenases, catalytic domain"/>
    <property type="match status" value="1"/>
</dbReference>
<gene>
    <name evidence="1" type="ORF">FD30_GL000647</name>
</gene>
<evidence type="ECO:0000313" key="1">
    <source>
        <dbReference type="EMBL" id="KRK77022.1"/>
    </source>
</evidence>
<accession>A0A0R1K0P9</accession>
<organism evidence="1 2">
    <name type="scientific">Levilactobacillus namurensis DSM 19117</name>
    <dbReference type="NCBI Taxonomy" id="1423773"/>
    <lineage>
        <taxon>Bacteria</taxon>
        <taxon>Bacillati</taxon>
        <taxon>Bacillota</taxon>
        <taxon>Bacilli</taxon>
        <taxon>Lactobacillales</taxon>
        <taxon>Lactobacillaceae</taxon>
        <taxon>Levilactobacillus</taxon>
    </lineage>
</organism>
<protein>
    <submittedName>
        <fullName evidence="1">Uncharacterized protein</fullName>
    </submittedName>
</protein>
<name>A0A0R1K0P9_9LACO</name>
<dbReference type="STRING" id="1423773.FD30_GL000647"/>